<dbReference type="AlphaFoldDB" id="A0A8X6MTK3"/>
<accession>A0A8X6MTK3</accession>
<keyword evidence="1" id="KW-1133">Transmembrane helix</keyword>
<evidence type="ECO:0000256" key="1">
    <source>
        <dbReference type="SAM" id="Phobius"/>
    </source>
</evidence>
<protein>
    <submittedName>
        <fullName evidence="2">Uncharacterized protein</fullName>
    </submittedName>
</protein>
<gene>
    <name evidence="2" type="ORF">NPIL_166181</name>
</gene>
<sequence>MTNMTLQRKVCVGTETGGKQSQSKQTFEVPETIDKFRNVENFLRNFDKRFKTKCLESESWRINEKTFFGRKKNYRYPLFLEQFFAVVLFELLSLDIRIVSMKQFSLNPLYVQSIDFKCVKDDIYASHDLT</sequence>
<keyword evidence="1" id="KW-0812">Transmembrane</keyword>
<evidence type="ECO:0000313" key="2">
    <source>
        <dbReference type="EMBL" id="GFS77336.1"/>
    </source>
</evidence>
<name>A0A8X6MTK3_NEPPI</name>
<dbReference type="Proteomes" id="UP000887013">
    <property type="component" value="Unassembled WGS sequence"/>
</dbReference>
<organism evidence="2 3">
    <name type="scientific">Nephila pilipes</name>
    <name type="common">Giant wood spider</name>
    <name type="synonym">Nephila maculata</name>
    <dbReference type="NCBI Taxonomy" id="299642"/>
    <lineage>
        <taxon>Eukaryota</taxon>
        <taxon>Metazoa</taxon>
        <taxon>Ecdysozoa</taxon>
        <taxon>Arthropoda</taxon>
        <taxon>Chelicerata</taxon>
        <taxon>Arachnida</taxon>
        <taxon>Araneae</taxon>
        <taxon>Araneomorphae</taxon>
        <taxon>Entelegynae</taxon>
        <taxon>Araneoidea</taxon>
        <taxon>Nephilidae</taxon>
        <taxon>Nephila</taxon>
    </lineage>
</organism>
<reference evidence="2" key="1">
    <citation type="submission" date="2020-08" db="EMBL/GenBank/DDBJ databases">
        <title>Multicomponent nature underlies the extraordinary mechanical properties of spider dragline silk.</title>
        <authorList>
            <person name="Kono N."/>
            <person name="Nakamura H."/>
            <person name="Mori M."/>
            <person name="Yoshida Y."/>
            <person name="Ohtoshi R."/>
            <person name="Malay A.D."/>
            <person name="Moran D.A.P."/>
            <person name="Tomita M."/>
            <person name="Numata K."/>
            <person name="Arakawa K."/>
        </authorList>
    </citation>
    <scope>NUCLEOTIDE SEQUENCE</scope>
</reference>
<feature type="transmembrane region" description="Helical" evidence="1">
    <location>
        <begin position="78"/>
        <end position="99"/>
    </location>
</feature>
<keyword evidence="1" id="KW-0472">Membrane</keyword>
<proteinExistence type="predicted"/>
<comment type="caution">
    <text evidence="2">The sequence shown here is derived from an EMBL/GenBank/DDBJ whole genome shotgun (WGS) entry which is preliminary data.</text>
</comment>
<dbReference type="EMBL" id="BMAW01002179">
    <property type="protein sequence ID" value="GFS77336.1"/>
    <property type="molecule type" value="Genomic_DNA"/>
</dbReference>
<evidence type="ECO:0000313" key="3">
    <source>
        <dbReference type="Proteomes" id="UP000887013"/>
    </source>
</evidence>
<keyword evidence="3" id="KW-1185">Reference proteome</keyword>